<dbReference type="KEGG" id="jag:GJA_3693"/>
<dbReference type="PATRIC" id="fig|1349767.4.peg.283"/>
<accession>W0VAC2</accession>
<reference evidence="1 2" key="1">
    <citation type="journal article" date="2015" name="Genome Announc.">
        <title>Genome Sequence of Mushroom Soft-Rot Pathogen Janthinobacterium agaricidamnosum.</title>
        <authorList>
            <person name="Graupner K."/>
            <person name="Lackner G."/>
            <person name="Hertweck C."/>
        </authorList>
    </citation>
    <scope>NUCLEOTIDE SEQUENCE [LARGE SCALE GENOMIC DNA]</scope>
    <source>
        <strain evidence="2">NBRC 102515 / DSM 9628</strain>
    </source>
</reference>
<protein>
    <submittedName>
        <fullName evidence="1">Uncharacterized protein</fullName>
    </submittedName>
</protein>
<gene>
    <name evidence="1" type="ORF">GJA_3693</name>
</gene>
<dbReference type="HOGENOM" id="CLU_3290906_0_0_4"/>
<proteinExistence type="predicted"/>
<dbReference type="Proteomes" id="UP000027604">
    <property type="component" value="Chromosome I"/>
</dbReference>
<evidence type="ECO:0000313" key="2">
    <source>
        <dbReference type="Proteomes" id="UP000027604"/>
    </source>
</evidence>
<dbReference type="STRING" id="1349767.GJA_3693"/>
<dbReference type="EMBL" id="HG322949">
    <property type="protein sequence ID" value="CDG84308.1"/>
    <property type="molecule type" value="Genomic_DNA"/>
</dbReference>
<name>W0VAC2_9BURK</name>
<keyword evidence="2" id="KW-1185">Reference proteome</keyword>
<sequence length="40" mass="4658">MAFAFAPQLPTLFLSAAIKWVRAPYSLAWSCKQCRDFKRH</sequence>
<evidence type="ECO:0000313" key="1">
    <source>
        <dbReference type="EMBL" id="CDG84308.1"/>
    </source>
</evidence>
<dbReference type="AlphaFoldDB" id="W0VAC2"/>
<organism evidence="1 2">
    <name type="scientific">Janthinobacterium agaricidamnosum NBRC 102515 = DSM 9628</name>
    <dbReference type="NCBI Taxonomy" id="1349767"/>
    <lineage>
        <taxon>Bacteria</taxon>
        <taxon>Pseudomonadati</taxon>
        <taxon>Pseudomonadota</taxon>
        <taxon>Betaproteobacteria</taxon>
        <taxon>Burkholderiales</taxon>
        <taxon>Oxalobacteraceae</taxon>
        <taxon>Janthinobacterium</taxon>
    </lineage>
</organism>